<feature type="transmembrane region" description="Helical" evidence="2">
    <location>
        <begin position="196"/>
        <end position="216"/>
    </location>
</feature>
<keyword evidence="2" id="KW-0472">Membrane</keyword>
<dbReference type="AlphaFoldDB" id="A0AAD5H2U6"/>
<feature type="transmembrane region" description="Helical" evidence="2">
    <location>
        <begin position="46"/>
        <end position="63"/>
    </location>
</feature>
<feature type="transmembrane region" description="Helical" evidence="2">
    <location>
        <begin position="340"/>
        <end position="360"/>
    </location>
</feature>
<dbReference type="EMBL" id="JADXDR010000055">
    <property type="protein sequence ID" value="KAI7842149.1"/>
    <property type="molecule type" value="Genomic_DNA"/>
</dbReference>
<evidence type="ECO:0000313" key="4">
    <source>
        <dbReference type="Proteomes" id="UP001205105"/>
    </source>
</evidence>
<sequence>MPSISRRWNQVLCDRTCAIAAFAIAATAVGGALYRGDLEGGLLTRPAAALVLATVALLLLTFTRTYTNGTRRWAVAAYRVLACALLPPGSGKSADQLQHAAAGPALDAVRVLIGSRAMLLGMLSLGLPLDLPTHVAVQLLCLALMLPHMPCCCELPLLTDPTQRQRIAALHAAAAGGAGIFAPPDQLLGGPQAQCTAAFAFLLLFCGAVLPTLIVVRWTWLGLKAASQVVQQQQRQRTAWQQDGSTPSSSPDSLDSSPGGSSNELSVQPEGAGGVQAGISGGIGYYDAGFDEGQPSARAAPDCWLCEAAAAQRLPRWSVWILEQAFPPLPGLPAMLATMYVPLLAACCWLAGCLLALATAKVPDG</sequence>
<keyword evidence="2" id="KW-1133">Transmembrane helix</keyword>
<feature type="compositionally biased region" description="Low complexity" evidence="1">
    <location>
        <begin position="236"/>
        <end position="262"/>
    </location>
</feature>
<evidence type="ECO:0000256" key="1">
    <source>
        <dbReference type="SAM" id="MobiDB-lite"/>
    </source>
</evidence>
<evidence type="ECO:0000256" key="2">
    <source>
        <dbReference type="SAM" id="Phobius"/>
    </source>
</evidence>
<dbReference type="Proteomes" id="UP001205105">
    <property type="component" value="Unassembled WGS sequence"/>
</dbReference>
<feature type="region of interest" description="Disordered" evidence="1">
    <location>
        <begin position="236"/>
        <end position="269"/>
    </location>
</feature>
<reference evidence="3" key="1">
    <citation type="submission" date="2020-11" db="EMBL/GenBank/DDBJ databases">
        <title>Chlorella ohadii genome sequencing and assembly.</title>
        <authorList>
            <person name="Murik O."/>
            <person name="Treves H."/>
            <person name="Kedem I."/>
            <person name="Shotland Y."/>
            <person name="Kaplan A."/>
        </authorList>
    </citation>
    <scope>NUCLEOTIDE SEQUENCE</scope>
    <source>
        <strain evidence="3">1</strain>
    </source>
</reference>
<feature type="transmembrane region" description="Helical" evidence="2">
    <location>
        <begin position="12"/>
        <end position="34"/>
    </location>
</feature>
<evidence type="ECO:0000313" key="3">
    <source>
        <dbReference type="EMBL" id="KAI7842149.1"/>
    </source>
</evidence>
<proteinExistence type="predicted"/>
<organism evidence="3 4">
    <name type="scientific">Chlorella ohadii</name>
    <dbReference type="NCBI Taxonomy" id="2649997"/>
    <lineage>
        <taxon>Eukaryota</taxon>
        <taxon>Viridiplantae</taxon>
        <taxon>Chlorophyta</taxon>
        <taxon>core chlorophytes</taxon>
        <taxon>Trebouxiophyceae</taxon>
        <taxon>Chlorellales</taxon>
        <taxon>Chlorellaceae</taxon>
        <taxon>Chlorella clade</taxon>
        <taxon>Chlorella</taxon>
    </lineage>
</organism>
<accession>A0AAD5H2U6</accession>
<protein>
    <submittedName>
        <fullName evidence="3">Uncharacterized protein</fullName>
    </submittedName>
</protein>
<comment type="caution">
    <text evidence="3">The sequence shown here is derived from an EMBL/GenBank/DDBJ whole genome shotgun (WGS) entry which is preliminary data.</text>
</comment>
<name>A0AAD5H2U6_9CHLO</name>
<keyword evidence="4" id="KW-1185">Reference proteome</keyword>
<gene>
    <name evidence="3" type="ORF">COHA_004172</name>
</gene>
<keyword evidence="2" id="KW-0812">Transmembrane</keyword>